<evidence type="ECO:0000313" key="1">
    <source>
        <dbReference type="EMBL" id="TRY89194.1"/>
    </source>
</evidence>
<keyword evidence="2" id="KW-1185">Reference proteome</keyword>
<evidence type="ECO:0000313" key="2">
    <source>
        <dbReference type="Proteomes" id="UP000316079"/>
    </source>
</evidence>
<dbReference type="AlphaFoldDB" id="A0A553QGZ0"/>
<dbReference type="EMBL" id="SRMA01025994">
    <property type="protein sequence ID" value="TRY89194.1"/>
    <property type="molecule type" value="Genomic_DNA"/>
</dbReference>
<reference evidence="1 2" key="1">
    <citation type="journal article" date="2019" name="Sci. Data">
        <title>Hybrid genome assembly and annotation of Danionella translucida.</title>
        <authorList>
            <person name="Kadobianskyi M."/>
            <person name="Schulze L."/>
            <person name="Schuelke M."/>
            <person name="Judkewitz B."/>
        </authorList>
    </citation>
    <scope>NUCLEOTIDE SEQUENCE [LARGE SCALE GENOMIC DNA]</scope>
    <source>
        <strain evidence="1 2">Bolton</strain>
    </source>
</reference>
<name>A0A553QGZ0_9TELE</name>
<organism evidence="1 2">
    <name type="scientific">Danionella cerebrum</name>
    <dbReference type="NCBI Taxonomy" id="2873325"/>
    <lineage>
        <taxon>Eukaryota</taxon>
        <taxon>Metazoa</taxon>
        <taxon>Chordata</taxon>
        <taxon>Craniata</taxon>
        <taxon>Vertebrata</taxon>
        <taxon>Euteleostomi</taxon>
        <taxon>Actinopterygii</taxon>
        <taxon>Neopterygii</taxon>
        <taxon>Teleostei</taxon>
        <taxon>Ostariophysi</taxon>
        <taxon>Cypriniformes</taxon>
        <taxon>Danionidae</taxon>
        <taxon>Danioninae</taxon>
        <taxon>Danionella</taxon>
    </lineage>
</organism>
<gene>
    <name evidence="1" type="ORF">DNTS_025384</name>
</gene>
<comment type="caution">
    <text evidence="1">The sequence shown here is derived from an EMBL/GenBank/DDBJ whole genome shotgun (WGS) entry which is preliminary data.</text>
</comment>
<proteinExistence type="predicted"/>
<dbReference type="OrthoDB" id="5406014at2759"/>
<dbReference type="Proteomes" id="UP000316079">
    <property type="component" value="Unassembled WGS sequence"/>
</dbReference>
<protein>
    <submittedName>
        <fullName evidence="1">Uncharacterized protein</fullName>
    </submittedName>
</protein>
<accession>A0A553QGZ0</accession>
<sequence length="196" mass="22199">MFDGETTDIGDRTDRQKDWRSFKVTVLQCGFIQNLVHVSAKPSHLRNHPQSLLARPVSDSGEREWERVGLPEILITSRCLSSTFLEFIGLAFAIFHSKFELLILEKGKREGSLLKSTSLLLFTLASQLRPTPESLRPSWLNRSDESPPFTLSFSSPVMPLLTGIYHYRCLTLPLLSELSTVTNGVFVLWKRELAPP</sequence>